<organism evidence="2 3">
    <name type="scientific">Kouleothrix aurantiaca</name>
    <dbReference type="NCBI Taxonomy" id="186479"/>
    <lineage>
        <taxon>Bacteria</taxon>
        <taxon>Bacillati</taxon>
        <taxon>Chloroflexota</taxon>
        <taxon>Chloroflexia</taxon>
        <taxon>Chloroflexales</taxon>
        <taxon>Roseiflexineae</taxon>
        <taxon>Roseiflexaceae</taxon>
        <taxon>Kouleothrix</taxon>
    </lineage>
</organism>
<protein>
    <recommendedName>
        <fullName evidence="1">DUF5107 domain-containing protein</fullName>
    </recommendedName>
</protein>
<evidence type="ECO:0000259" key="1">
    <source>
        <dbReference type="Pfam" id="PF17128"/>
    </source>
</evidence>
<dbReference type="Proteomes" id="UP000050509">
    <property type="component" value="Unassembled WGS sequence"/>
</dbReference>
<feature type="non-terminal residue" evidence="2">
    <location>
        <position position="342"/>
    </location>
</feature>
<reference evidence="2 3" key="1">
    <citation type="submission" date="2015-09" db="EMBL/GenBank/DDBJ databases">
        <title>Draft genome sequence of Kouleothrix aurantiaca JCM 19913.</title>
        <authorList>
            <person name="Hemp J."/>
        </authorList>
    </citation>
    <scope>NUCLEOTIDE SEQUENCE [LARGE SCALE GENOMIC DNA]</scope>
    <source>
        <strain evidence="2 3">COM-B</strain>
    </source>
</reference>
<proteinExistence type="predicted"/>
<accession>A0A0P9DCH9</accession>
<evidence type="ECO:0000313" key="3">
    <source>
        <dbReference type="Proteomes" id="UP000050509"/>
    </source>
</evidence>
<gene>
    <name evidence="2" type="ORF">SE17_09465</name>
</gene>
<comment type="caution">
    <text evidence="2">The sequence shown here is derived from an EMBL/GenBank/DDBJ whole genome shotgun (WGS) entry which is preliminary data.</text>
</comment>
<name>A0A0P9DCH9_9CHLR</name>
<dbReference type="AlphaFoldDB" id="A0A0P9DCH9"/>
<dbReference type="Pfam" id="PF17128">
    <property type="entry name" value="DUF5107"/>
    <property type="match status" value="1"/>
</dbReference>
<evidence type="ECO:0000313" key="2">
    <source>
        <dbReference type="EMBL" id="KPV53476.1"/>
    </source>
</evidence>
<keyword evidence="3" id="KW-1185">Reference proteome</keyword>
<sequence length="342" mass="37866">MTALRIESLTLPGAPLGEENPLPFFRDPQHDRAVRALPGLAPEKQAGFGAQAGFRVLPYRMQDDYGRARQPLTFKAIVLENDVLAATFLPELGGRLYSLVHKPLGRELLARNPVFQPANLAIRNAWFSGGIEWNIGQFGHTFGTCAPLFAAAIRGADGEPGLRMYEFERCKSVFWQIDCYLPPGSPQLLTYTRVVNPSAQPAWMYWWTNIAVPEAPGTRVLAPADEVIYLDDFRDLSFGAANMPELPSLPGRDASYALNFPFANEFFFQCETAAMPWQAALDAGGAGLFEASTPRLGYRKLFCWGTHTGGRRWQEFLSEPGQAYLEIQGGLAPTQLHSQPMP</sequence>
<feature type="domain" description="DUF5107" evidence="1">
    <location>
        <begin position="56"/>
        <end position="335"/>
    </location>
</feature>
<dbReference type="EMBL" id="LJCR01000249">
    <property type="protein sequence ID" value="KPV53476.1"/>
    <property type="molecule type" value="Genomic_DNA"/>
</dbReference>
<dbReference type="InterPro" id="IPR033396">
    <property type="entry name" value="DUF5107"/>
</dbReference>